<dbReference type="EMBL" id="PSKQ01000007">
    <property type="protein sequence ID" value="MBE8719181.1"/>
    <property type="molecule type" value="Genomic_DNA"/>
</dbReference>
<evidence type="ECO:0000256" key="2">
    <source>
        <dbReference type="ARBA" id="ARBA00012018"/>
    </source>
</evidence>
<organism evidence="7 8">
    <name type="scientific">Sphingobacterium pedocola</name>
    <dbReference type="NCBI Taxonomy" id="2082722"/>
    <lineage>
        <taxon>Bacteria</taxon>
        <taxon>Pseudomonadati</taxon>
        <taxon>Bacteroidota</taxon>
        <taxon>Sphingobacteriia</taxon>
        <taxon>Sphingobacteriales</taxon>
        <taxon>Sphingobacteriaceae</taxon>
        <taxon>Sphingobacterium</taxon>
    </lineage>
</organism>
<protein>
    <recommendedName>
        <fullName evidence="2">phospholipase C</fullName>
        <ecNumber evidence="2">3.1.4.3</ecNumber>
    </recommendedName>
</protein>
<dbReference type="NCBIfam" id="TIGR03396">
    <property type="entry name" value="PC_PLC"/>
    <property type="match status" value="1"/>
</dbReference>
<feature type="domain" description="Bacterial phospholipase C C-terminal" evidence="6">
    <location>
        <begin position="624"/>
        <end position="724"/>
    </location>
</feature>
<keyword evidence="8" id="KW-1185">Reference proteome</keyword>
<dbReference type="PANTHER" id="PTHR31956">
    <property type="entry name" value="NON-SPECIFIC PHOSPHOLIPASE C4-RELATED"/>
    <property type="match status" value="1"/>
</dbReference>
<feature type="coiled-coil region" evidence="4">
    <location>
        <begin position="297"/>
        <end position="324"/>
    </location>
</feature>
<feature type="signal peptide" evidence="5">
    <location>
        <begin position="1"/>
        <end position="32"/>
    </location>
</feature>
<dbReference type="Proteomes" id="UP000618319">
    <property type="component" value="Unassembled WGS sequence"/>
</dbReference>
<dbReference type="InterPro" id="IPR017767">
    <property type="entry name" value="PC-PLC"/>
</dbReference>
<dbReference type="PROSITE" id="PS51318">
    <property type="entry name" value="TAT"/>
    <property type="match status" value="1"/>
</dbReference>
<dbReference type="InterPro" id="IPR007312">
    <property type="entry name" value="Phosphoesterase"/>
</dbReference>
<proteinExistence type="inferred from homology"/>
<dbReference type="InterPro" id="IPR008475">
    <property type="entry name" value="PLipase_C_C"/>
</dbReference>
<sequence length="834" mass="95191">MMESRRAFLKKASLLAGATAAFQLLPSSIARALAIKAAEGTTYLDAEHIVFLMQENRSFDHCYGTLRGVRGFNDPRAIIQEDGLPVWIQKNAQNKAHIPFRLDIENTNATWMGSLPHGWKDMVAARNNGKLDTWLEAKKAGNHAYQHIPLTMGYYNRQDIPFYYAFADAFTVCDQHFCSSLTGTSANRSYFWAGAIRENPHDPESVAHVDNGQINYKDVNWTTYPERLEKEGISWRVYQNELSLQVGFEDEEEDWLSNFTDNNLEFYKQYQVRFHPAHRRWMQKTVDGLRQQMSQEKDTAGETYRSLQTKLQQLESDLKTYSEENFHKLDDFTKKIHQKAFATNTADPDYHNLTSLSYRDKEGEKIVQVPKGDIFHQFRQDVDADKLPAVSWLVAPCRFSDHPGSPWFGAWYVSETLDILTKNPEIWKKTIFILTYDENDGYFDHIAPFVPAHSDRPFSGLNPDGIDTRTEYVTRDQERIRTNNPEATLDSPIGLGFRVPMVVASPWSKGGWVNSEVMDLTSNLQFLEHFIEKKFGKVVRETNLSAWRRMVCGDLTSVFQPAESLEQLPSVELVNRDQEVARIYAAKDQELPGNFVGLESEELEAVLRGERLRQMPVQEKGTKPACGLPYDIEVNASVDTDTNELVLYFLFHGRLLTSKKEMAVPLIVRALAPYRYHEEHTGTWNFTVKNQEPITFRWPLSHFVDGVYRLDVHGPNGFFRSFCGTTNEDRGIAVEVSPQLGQQVLDVQLRGTAQAWQIRDLSYGSKVQIKKTAGADRYVVDCTETNGWYDFSLTTEGGSNLSYRFAGHIDIGKPSRTDSLMGGETPDALTKFIS</sequence>
<comment type="caution">
    <text evidence="7">The sequence shown here is derived from an EMBL/GenBank/DDBJ whole genome shotgun (WGS) entry which is preliminary data.</text>
</comment>
<dbReference type="Pfam" id="PF05506">
    <property type="entry name" value="PLipase_C_C"/>
    <property type="match status" value="1"/>
</dbReference>
<evidence type="ECO:0000259" key="6">
    <source>
        <dbReference type="Pfam" id="PF05506"/>
    </source>
</evidence>
<evidence type="ECO:0000256" key="5">
    <source>
        <dbReference type="SAM" id="SignalP"/>
    </source>
</evidence>
<dbReference type="EC" id="3.1.4.3" evidence="2"/>
<dbReference type="InterPro" id="IPR006311">
    <property type="entry name" value="TAT_signal"/>
</dbReference>
<evidence type="ECO:0000256" key="3">
    <source>
        <dbReference type="ARBA" id="ARBA00022801"/>
    </source>
</evidence>
<dbReference type="Pfam" id="PF04185">
    <property type="entry name" value="Phosphoesterase"/>
    <property type="match status" value="2"/>
</dbReference>
<reference evidence="7 8" key="1">
    <citation type="submission" date="2018-02" db="EMBL/GenBank/DDBJ databases">
        <title>Sphingobacterium KA21.</title>
        <authorList>
            <person name="Vasarhelyi B.M."/>
            <person name="Deshmukh S."/>
            <person name="Balint B."/>
            <person name="Kukolya J."/>
        </authorList>
    </citation>
    <scope>NUCLEOTIDE SEQUENCE [LARGE SCALE GENOMIC DNA]</scope>
    <source>
        <strain evidence="7 8">Ka21</strain>
    </source>
</reference>
<accession>A0ABR9T1F6</accession>
<evidence type="ECO:0000256" key="4">
    <source>
        <dbReference type="SAM" id="Coils"/>
    </source>
</evidence>
<evidence type="ECO:0000313" key="7">
    <source>
        <dbReference type="EMBL" id="MBE8719181.1"/>
    </source>
</evidence>
<dbReference type="InterPro" id="IPR017850">
    <property type="entry name" value="Alkaline_phosphatase_core_sf"/>
</dbReference>
<name>A0ABR9T1F6_9SPHI</name>
<feature type="chain" id="PRO_5046226599" description="phospholipase C" evidence="5">
    <location>
        <begin position="33"/>
        <end position="834"/>
    </location>
</feature>
<keyword evidence="3" id="KW-0378">Hydrolase</keyword>
<keyword evidence="4" id="KW-0175">Coiled coil</keyword>
<evidence type="ECO:0000313" key="8">
    <source>
        <dbReference type="Proteomes" id="UP000618319"/>
    </source>
</evidence>
<gene>
    <name evidence="7" type="ORF">C4F40_00360</name>
</gene>
<evidence type="ECO:0000256" key="1">
    <source>
        <dbReference type="ARBA" id="ARBA00009717"/>
    </source>
</evidence>
<keyword evidence="5" id="KW-0732">Signal</keyword>
<comment type="similarity">
    <text evidence="1">Belongs to the bacterial phospholipase C family.</text>
</comment>
<dbReference type="Gene3D" id="3.40.720.10">
    <property type="entry name" value="Alkaline Phosphatase, subunit A"/>
    <property type="match status" value="2"/>
</dbReference>
<dbReference type="PANTHER" id="PTHR31956:SF1">
    <property type="entry name" value="NON-SPECIFIC PHOSPHOLIPASE C1"/>
    <property type="match status" value="1"/>
</dbReference>